<evidence type="ECO:0008006" key="3">
    <source>
        <dbReference type="Google" id="ProtNLM"/>
    </source>
</evidence>
<proteinExistence type="predicted"/>
<sequence>MAIVPVELLHEIVDHLRSPELAAFRLASQTCRAVADPLFFAVLFIPSNRLHLRKHLNFIRDVAAGNTGWSTHATALVVVSAVGRLDDRHAPRAEESEVETVPGLLVNAIRSCPRLCSFRLSAFQCPAWLFESVANCTTAFPNVKYLDIEHEKHTPLLPRVSRVTTLKISTLGRLRRGLVHKKSQGIQLPPSMAQPLLPQVLEIVRHSPQLRVLQLLGGGSWDDIWKLLARLRFPLVSLTIDLVTSPLLAYLRSFSGLAVLEIQRRDKHGTVAADTADDLAQEFFERVLPMHRGSLRIFRCEAERWPFGNHVVDAIVQMEHLTDFAMCVNVNDAPSIISLALETLPRLPHIERIALCAEVGAPFMELVQAALARFPDLVLVEDTDYIEGRTDWDWLDVALEARWDGVNRESHYPVWLQIDR</sequence>
<accession>A0ABQ0L702</accession>
<dbReference type="EMBL" id="DF842913">
    <property type="protein sequence ID" value="GAT46919.1"/>
    <property type="molecule type" value="Genomic_DNA"/>
</dbReference>
<dbReference type="Proteomes" id="UP000815677">
    <property type="component" value="Unassembled WGS sequence"/>
</dbReference>
<reference evidence="1" key="1">
    <citation type="submission" date="2014-09" db="EMBL/GenBank/DDBJ databases">
        <title>Genome sequence of the luminous mushroom Mycena chlorophos for searching fungal bioluminescence genes.</title>
        <authorList>
            <person name="Tanaka Y."/>
            <person name="Kasuga D."/>
            <person name="Oba Y."/>
            <person name="Hase S."/>
            <person name="Sato K."/>
            <person name="Oba Y."/>
            <person name="Sakakibara Y."/>
        </authorList>
    </citation>
    <scope>NUCLEOTIDE SEQUENCE</scope>
</reference>
<name>A0ABQ0L702_MYCCL</name>
<keyword evidence="2" id="KW-1185">Reference proteome</keyword>
<gene>
    <name evidence="1" type="ORF">MCHLO_04412</name>
</gene>
<evidence type="ECO:0000313" key="1">
    <source>
        <dbReference type="EMBL" id="GAT46919.1"/>
    </source>
</evidence>
<protein>
    <recommendedName>
        <fullName evidence="3">F-box domain-containing protein</fullName>
    </recommendedName>
</protein>
<organism evidence="1 2">
    <name type="scientific">Mycena chlorophos</name>
    <name type="common">Agaric fungus</name>
    <name type="synonym">Agaricus chlorophos</name>
    <dbReference type="NCBI Taxonomy" id="658473"/>
    <lineage>
        <taxon>Eukaryota</taxon>
        <taxon>Fungi</taxon>
        <taxon>Dikarya</taxon>
        <taxon>Basidiomycota</taxon>
        <taxon>Agaricomycotina</taxon>
        <taxon>Agaricomycetes</taxon>
        <taxon>Agaricomycetidae</taxon>
        <taxon>Agaricales</taxon>
        <taxon>Marasmiineae</taxon>
        <taxon>Mycenaceae</taxon>
        <taxon>Mycena</taxon>
    </lineage>
</organism>
<evidence type="ECO:0000313" key="2">
    <source>
        <dbReference type="Proteomes" id="UP000815677"/>
    </source>
</evidence>